<dbReference type="RefSeq" id="WP_129352368.1">
    <property type="nucleotide sequence ID" value="NZ_CP026538.1"/>
</dbReference>
<dbReference type="KEGG" id="dcb:C3Y92_10450"/>
<evidence type="ECO:0000256" key="2">
    <source>
        <dbReference type="SAM" id="Phobius"/>
    </source>
</evidence>
<keyword evidence="2" id="KW-0812">Transmembrane</keyword>
<dbReference type="PANTHER" id="PTHR33219">
    <property type="entry name" value="YLMG HOMOLOG PROTEIN 2, CHLOROPLASTIC"/>
    <property type="match status" value="1"/>
</dbReference>
<comment type="similarity">
    <text evidence="1">Belongs to the YggT family.</text>
</comment>
<evidence type="ECO:0000313" key="3">
    <source>
        <dbReference type="EMBL" id="QAZ67623.1"/>
    </source>
</evidence>
<name>A0A4P6HK83_9BACT</name>
<proteinExistence type="inferred from homology"/>
<protein>
    <submittedName>
        <fullName evidence="3">YggT family protein</fullName>
    </submittedName>
</protein>
<evidence type="ECO:0000313" key="4">
    <source>
        <dbReference type="Proteomes" id="UP000293296"/>
    </source>
</evidence>
<sequence>MDIIGYFFVALARVLDIVFSLYFWIILIAALLSWVRPDPYNPVVRFLRAVTDPVFYRVRRWLPFLTIGGIDLSPIVVILGLQFLQWFLVPTLMRLGGMGMGRM</sequence>
<keyword evidence="4" id="KW-1185">Reference proteome</keyword>
<feature type="transmembrane region" description="Helical" evidence="2">
    <location>
        <begin position="72"/>
        <end position="93"/>
    </location>
</feature>
<dbReference type="PANTHER" id="PTHR33219:SF14">
    <property type="entry name" value="PROTEIN COFACTOR ASSEMBLY OF COMPLEX C SUBUNIT B CCB3, CHLOROPLASTIC-RELATED"/>
    <property type="match status" value="1"/>
</dbReference>
<dbReference type="Proteomes" id="UP000293296">
    <property type="component" value="Chromosome"/>
</dbReference>
<dbReference type="OrthoDB" id="47652at2"/>
<feature type="transmembrane region" description="Helical" evidence="2">
    <location>
        <begin position="7"/>
        <end position="35"/>
    </location>
</feature>
<dbReference type="Pfam" id="PF02325">
    <property type="entry name" value="CCB3_YggT"/>
    <property type="match status" value="1"/>
</dbReference>
<evidence type="ECO:0000256" key="1">
    <source>
        <dbReference type="ARBA" id="ARBA00010894"/>
    </source>
</evidence>
<organism evidence="3 4">
    <name type="scientific">Solidesulfovibrio carbinolicus</name>
    <dbReference type="NCBI Taxonomy" id="296842"/>
    <lineage>
        <taxon>Bacteria</taxon>
        <taxon>Pseudomonadati</taxon>
        <taxon>Thermodesulfobacteriota</taxon>
        <taxon>Desulfovibrionia</taxon>
        <taxon>Desulfovibrionales</taxon>
        <taxon>Desulfovibrionaceae</taxon>
        <taxon>Solidesulfovibrio</taxon>
    </lineage>
</organism>
<dbReference type="GO" id="GO:0016020">
    <property type="term" value="C:membrane"/>
    <property type="evidence" value="ECO:0007669"/>
    <property type="project" value="InterPro"/>
</dbReference>
<dbReference type="EMBL" id="CP026538">
    <property type="protein sequence ID" value="QAZ67623.1"/>
    <property type="molecule type" value="Genomic_DNA"/>
</dbReference>
<keyword evidence="2" id="KW-0472">Membrane</keyword>
<keyword evidence="2" id="KW-1133">Transmembrane helix</keyword>
<gene>
    <name evidence="3" type="ORF">C3Y92_10450</name>
</gene>
<dbReference type="AlphaFoldDB" id="A0A4P6HK83"/>
<reference evidence="3 4" key="1">
    <citation type="submission" date="2018-02" db="EMBL/GenBank/DDBJ databases">
        <title>Genome sequence of Desulfovibrio carbinolicus DSM 3852.</title>
        <authorList>
            <person name="Wilbanks E."/>
            <person name="Skennerton C.T."/>
            <person name="Orphan V.J."/>
        </authorList>
    </citation>
    <scope>NUCLEOTIDE SEQUENCE [LARGE SCALE GENOMIC DNA]</scope>
    <source>
        <strain evidence="3 4">DSM 3852</strain>
    </source>
</reference>
<accession>A0A4P6HK83</accession>
<dbReference type="InterPro" id="IPR003425">
    <property type="entry name" value="CCB3/YggT"/>
</dbReference>